<dbReference type="OrthoDB" id="8452157at2"/>
<feature type="region of interest" description="Disordered" evidence="1">
    <location>
        <begin position="26"/>
        <end position="87"/>
    </location>
</feature>
<feature type="compositionally biased region" description="Polar residues" evidence="1">
    <location>
        <begin position="32"/>
        <end position="63"/>
    </location>
</feature>
<dbReference type="EMBL" id="QJJK01000005">
    <property type="protein sequence ID" value="PXW58814.1"/>
    <property type="molecule type" value="Genomic_DNA"/>
</dbReference>
<dbReference type="Proteomes" id="UP000248021">
    <property type="component" value="Unassembled WGS sequence"/>
</dbReference>
<gene>
    <name evidence="2" type="ORF">C7450_105162</name>
</gene>
<proteinExistence type="predicted"/>
<protein>
    <submittedName>
        <fullName evidence="2">Uncharacterized protein</fullName>
    </submittedName>
</protein>
<comment type="caution">
    <text evidence="2">The sequence shown here is derived from an EMBL/GenBank/DDBJ whole genome shotgun (WGS) entry which is preliminary data.</text>
</comment>
<organism evidence="2 3">
    <name type="scientific">Chelatococcus asaccharovorans</name>
    <dbReference type="NCBI Taxonomy" id="28210"/>
    <lineage>
        <taxon>Bacteria</taxon>
        <taxon>Pseudomonadati</taxon>
        <taxon>Pseudomonadota</taxon>
        <taxon>Alphaproteobacteria</taxon>
        <taxon>Hyphomicrobiales</taxon>
        <taxon>Chelatococcaceae</taxon>
        <taxon>Chelatococcus</taxon>
    </lineage>
</organism>
<dbReference type="RefSeq" id="WP_110374889.1">
    <property type="nucleotide sequence ID" value="NZ_JAHBRY010000001.1"/>
</dbReference>
<name>A0A2V3U920_9HYPH</name>
<evidence type="ECO:0000313" key="2">
    <source>
        <dbReference type="EMBL" id="PXW58814.1"/>
    </source>
</evidence>
<accession>A0A2V3U920</accession>
<reference evidence="2 3" key="1">
    <citation type="submission" date="2018-05" db="EMBL/GenBank/DDBJ databases">
        <title>Genomic Encyclopedia of Type Strains, Phase IV (KMG-IV): sequencing the most valuable type-strain genomes for metagenomic binning, comparative biology and taxonomic classification.</title>
        <authorList>
            <person name="Goeker M."/>
        </authorList>
    </citation>
    <scope>NUCLEOTIDE SEQUENCE [LARGE SCALE GENOMIC DNA]</scope>
    <source>
        <strain evidence="2 3">DSM 6462</strain>
    </source>
</reference>
<keyword evidence="3" id="KW-1185">Reference proteome</keyword>
<sequence>MNSRYGDTNWDEDSEFTRLADAIAGKHAASKGTGSNAQGRNIQGRNIQDRNAQGRSAQGSSAQGARPERIATPHHPRVHLRAGSGRRNPIKAAARNRVNGGLIALGLLAAITGALVTHQLLDQPVAPDAQEERRDPQDYTLKPTPAVDALGKALPIWVRVVKPAVTVINPAASLKGVEISYETWQHGLGGQRDIAIFGRFVSGPYLFIAFYRQGEEAQIAPTFFVDAARQAAEAGIGVIRTDVPVARSTKFGPAEIANGILTNGKLRRDCLVFRNRSFDRGMTISGWACGTTDRPIDADTLACMIDGTGFAAGDSALHQLLAASEAKRRSACVAPPAAPAKPPQRRS</sequence>
<evidence type="ECO:0000313" key="3">
    <source>
        <dbReference type="Proteomes" id="UP000248021"/>
    </source>
</evidence>
<evidence type="ECO:0000256" key="1">
    <source>
        <dbReference type="SAM" id="MobiDB-lite"/>
    </source>
</evidence>
<dbReference type="AlphaFoldDB" id="A0A2V3U920"/>